<dbReference type="CDD" id="cd00198">
    <property type="entry name" value="vWFA"/>
    <property type="match status" value="1"/>
</dbReference>
<dbReference type="Pfam" id="PF04810">
    <property type="entry name" value="zf-Sec23_Sec24"/>
    <property type="match status" value="1"/>
</dbReference>
<accession>A0A8J8NW86</accession>
<dbReference type="EMBL" id="RRYP01004320">
    <property type="protein sequence ID" value="TNV82966.1"/>
    <property type="molecule type" value="Genomic_DNA"/>
</dbReference>
<sequence length="772" mass="84740">MKKASKKAYVSKNVLEVYQREREKLLQKKEEQKLGAGEAIQEVDEDYQSAEEVDSDDLGDDIDKPKQSVQIQPQQIVQQQISSRVAAPQQQMLAGPQPQQQQSSKHILFGGGAAIQPPKLKSQKTLPAQPTPGEILRAKAAPMKKKMAPPQPPMMQKMHQSMSQLGVQPQQQQPIQPQQLQTLGLMSSSPPSAIPLLKPPPQPPKAVYKQKVDTNVFQISMDCLKDTTAELATGDPIHCKGCQAIFNVYSTLVQQADASQLWVCEFCNEKNLVNIEPEERPKSEAVSYMLESAPIVVAPTGGVVAPTGGAGEMTTASKPQVAKDISVVFCMDISGSMGLTSHKLARISAMKQPTRLEVVQQTLEGQIKEMREKHPERKVGLVAFDDVVDIIGDGSNEVTQLTQDNYNDFHFVVKNGVACAGSHFNLPIKHSADKLTQYVQAMRPRRNTALGPALLTSIALAGEGSLGSQVIVCTDGLSNAGPGSSKSGGQETIAKFYEQCGEYAKSKGVTVHIVTIIGAECNIDAISPVAEATNGEIERVNPSDIQRNFGDFLAKQVLATRVQLKVKLHKGLEFRGENPAHMSADRSILNKDFGNVNADTDLTFEYQLKPVSQLLRLSDIDFTQLRHLPFQAQIHYTALDGSRQVRVITQRLETSSDKEGLRKEADFEVLGINAVQQSNKLARQGDFKKAQVAVKAWDRVMNKEAGALSVEQKVQVSNFRGAITESYQMMNSNAQIQERESKVMGKKAVVSDAASQQFYSQQRMNKSKFNKK</sequence>
<reference evidence="3" key="1">
    <citation type="submission" date="2019-06" db="EMBL/GenBank/DDBJ databases">
        <authorList>
            <person name="Zheng W."/>
        </authorList>
    </citation>
    <scope>NUCLEOTIDE SEQUENCE</scope>
    <source>
        <strain evidence="3">QDHG01</strain>
    </source>
</reference>
<dbReference type="GO" id="GO:0090110">
    <property type="term" value="P:COPII-coated vesicle cargo loading"/>
    <property type="evidence" value="ECO:0007669"/>
    <property type="project" value="TreeGrafter"/>
</dbReference>
<dbReference type="SUPFAM" id="SSF81995">
    <property type="entry name" value="beta-sandwich domain of Sec23/24"/>
    <property type="match status" value="1"/>
</dbReference>
<proteinExistence type="predicted"/>
<dbReference type="SUPFAM" id="SSF82919">
    <property type="entry name" value="Zn-finger domain of Sec23/24"/>
    <property type="match status" value="1"/>
</dbReference>
<dbReference type="PANTHER" id="PTHR13803:SF36">
    <property type="entry name" value="TYPE A VON WILLEBRAND FACTOR DOMAIN-CONTAINING PROTEIN"/>
    <property type="match status" value="1"/>
</dbReference>
<dbReference type="GO" id="GO:0070971">
    <property type="term" value="C:endoplasmic reticulum exit site"/>
    <property type="evidence" value="ECO:0007669"/>
    <property type="project" value="TreeGrafter"/>
</dbReference>
<feature type="compositionally biased region" description="Acidic residues" evidence="1">
    <location>
        <begin position="41"/>
        <end position="60"/>
    </location>
</feature>
<dbReference type="InterPro" id="IPR050550">
    <property type="entry name" value="SEC23_SEC24_subfamily"/>
</dbReference>
<dbReference type="OrthoDB" id="10064214at2759"/>
<dbReference type="InterPro" id="IPR002035">
    <property type="entry name" value="VWF_A"/>
</dbReference>
<dbReference type="Gene3D" id="2.30.30.380">
    <property type="entry name" value="Zn-finger domain of Sec23/24"/>
    <property type="match status" value="1"/>
</dbReference>
<dbReference type="Gene3D" id="3.40.50.410">
    <property type="entry name" value="von Willebrand factor, type A domain"/>
    <property type="match status" value="1"/>
</dbReference>
<evidence type="ECO:0000313" key="4">
    <source>
        <dbReference type="Proteomes" id="UP000785679"/>
    </source>
</evidence>
<feature type="domain" description="VWFA" evidence="2">
    <location>
        <begin position="326"/>
        <end position="557"/>
    </location>
</feature>
<evidence type="ECO:0000256" key="1">
    <source>
        <dbReference type="SAM" id="MobiDB-lite"/>
    </source>
</evidence>
<name>A0A8J8NW86_HALGN</name>
<feature type="region of interest" description="Disordered" evidence="1">
    <location>
        <begin position="28"/>
        <end position="105"/>
    </location>
</feature>
<dbReference type="AlphaFoldDB" id="A0A8J8NW86"/>
<dbReference type="InterPro" id="IPR036465">
    <property type="entry name" value="vWFA_dom_sf"/>
</dbReference>
<organism evidence="3 4">
    <name type="scientific">Halteria grandinella</name>
    <dbReference type="NCBI Taxonomy" id="5974"/>
    <lineage>
        <taxon>Eukaryota</taxon>
        <taxon>Sar</taxon>
        <taxon>Alveolata</taxon>
        <taxon>Ciliophora</taxon>
        <taxon>Intramacronucleata</taxon>
        <taxon>Spirotrichea</taxon>
        <taxon>Stichotrichia</taxon>
        <taxon>Sporadotrichida</taxon>
        <taxon>Halteriidae</taxon>
        <taxon>Halteria</taxon>
    </lineage>
</organism>
<keyword evidence="4" id="KW-1185">Reference proteome</keyword>
<dbReference type="GO" id="GO:0006886">
    <property type="term" value="P:intracellular protein transport"/>
    <property type="evidence" value="ECO:0007669"/>
    <property type="project" value="InterPro"/>
</dbReference>
<dbReference type="GO" id="GO:0008270">
    <property type="term" value="F:zinc ion binding"/>
    <property type="evidence" value="ECO:0007669"/>
    <property type="project" value="InterPro"/>
</dbReference>
<dbReference type="InterPro" id="IPR036174">
    <property type="entry name" value="Znf_Sec23_Sec24_sf"/>
</dbReference>
<evidence type="ECO:0000313" key="3">
    <source>
        <dbReference type="EMBL" id="TNV82966.1"/>
    </source>
</evidence>
<dbReference type="SMART" id="SM00327">
    <property type="entry name" value="VWA"/>
    <property type="match status" value="1"/>
</dbReference>
<dbReference type="Proteomes" id="UP000785679">
    <property type="component" value="Unassembled WGS sequence"/>
</dbReference>
<gene>
    <name evidence="3" type="ORF">FGO68_gene1626</name>
</gene>
<dbReference type="GO" id="GO:0030127">
    <property type="term" value="C:COPII vesicle coat"/>
    <property type="evidence" value="ECO:0007669"/>
    <property type="project" value="InterPro"/>
</dbReference>
<dbReference type="PROSITE" id="PS50234">
    <property type="entry name" value="VWFA"/>
    <property type="match status" value="1"/>
</dbReference>
<evidence type="ECO:0000259" key="2">
    <source>
        <dbReference type="PROSITE" id="PS50234"/>
    </source>
</evidence>
<dbReference type="GO" id="GO:0000149">
    <property type="term" value="F:SNARE binding"/>
    <property type="evidence" value="ECO:0007669"/>
    <property type="project" value="TreeGrafter"/>
</dbReference>
<dbReference type="InterPro" id="IPR006895">
    <property type="entry name" value="Znf_Sec23_Sec24"/>
</dbReference>
<comment type="caution">
    <text evidence="3">The sequence shown here is derived from an EMBL/GenBank/DDBJ whole genome shotgun (WGS) entry which is preliminary data.</text>
</comment>
<feature type="compositionally biased region" description="Low complexity" evidence="1">
    <location>
        <begin position="67"/>
        <end position="102"/>
    </location>
</feature>
<dbReference type="SUPFAM" id="SSF53300">
    <property type="entry name" value="vWA-like"/>
    <property type="match status" value="1"/>
</dbReference>
<dbReference type="PANTHER" id="PTHR13803">
    <property type="entry name" value="SEC24-RELATED PROTEIN"/>
    <property type="match status" value="1"/>
</dbReference>
<protein>
    <recommendedName>
        <fullName evidence="2">VWFA domain-containing protein</fullName>
    </recommendedName>
</protein>